<dbReference type="CDD" id="cd08509">
    <property type="entry name" value="PBP2_TmCBP_oligosaccharides_like"/>
    <property type="match status" value="1"/>
</dbReference>
<keyword evidence="2" id="KW-1133">Transmembrane helix</keyword>
<keyword evidence="2" id="KW-0812">Transmembrane</keyword>
<feature type="domain" description="Solute-binding protein family 5" evidence="3">
    <location>
        <begin position="113"/>
        <end position="467"/>
    </location>
</feature>
<dbReference type="EMBL" id="JAUCMM010000017">
    <property type="protein sequence ID" value="MDM7889941.1"/>
    <property type="molecule type" value="Genomic_DNA"/>
</dbReference>
<protein>
    <submittedName>
        <fullName evidence="4">ABC transporter substrate-binding protein</fullName>
    </submittedName>
</protein>
<feature type="compositionally biased region" description="Basic and acidic residues" evidence="1">
    <location>
        <begin position="11"/>
        <end position="20"/>
    </location>
</feature>
<evidence type="ECO:0000313" key="5">
    <source>
        <dbReference type="Proteomes" id="UP001235720"/>
    </source>
</evidence>
<dbReference type="Gene3D" id="3.90.76.10">
    <property type="entry name" value="Dipeptide-binding Protein, Domain 1"/>
    <property type="match status" value="1"/>
</dbReference>
<feature type="transmembrane region" description="Helical" evidence="2">
    <location>
        <begin position="35"/>
        <end position="56"/>
    </location>
</feature>
<evidence type="ECO:0000313" key="4">
    <source>
        <dbReference type="EMBL" id="MDM7889941.1"/>
    </source>
</evidence>
<keyword evidence="2" id="KW-0472">Membrane</keyword>
<dbReference type="InterPro" id="IPR000914">
    <property type="entry name" value="SBP_5_dom"/>
</dbReference>
<feature type="region of interest" description="Disordered" evidence="1">
    <location>
        <begin position="1"/>
        <end position="31"/>
    </location>
</feature>
<comment type="caution">
    <text evidence="4">The sequence shown here is derived from an EMBL/GenBank/DDBJ whole genome shotgun (WGS) entry which is preliminary data.</text>
</comment>
<gene>
    <name evidence="4" type="ORF">QUG98_15920</name>
</gene>
<reference evidence="4 5" key="1">
    <citation type="submission" date="2023-06" db="EMBL/GenBank/DDBJ databases">
        <authorList>
            <person name="Feng G."/>
            <person name="Li J."/>
            <person name="Zhu H."/>
        </authorList>
    </citation>
    <scope>NUCLEOTIDE SEQUENCE [LARGE SCALE GENOMIC DNA]</scope>
    <source>
        <strain evidence="4 5">RHCJP20</strain>
    </source>
</reference>
<evidence type="ECO:0000259" key="3">
    <source>
        <dbReference type="Pfam" id="PF00496"/>
    </source>
</evidence>
<dbReference type="Gene3D" id="3.10.105.10">
    <property type="entry name" value="Dipeptide-binding Protein, Domain 3"/>
    <property type="match status" value="1"/>
</dbReference>
<dbReference type="SUPFAM" id="SSF53850">
    <property type="entry name" value="Periplasmic binding protein-like II"/>
    <property type="match status" value="1"/>
</dbReference>
<proteinExistence type="predicted"/>
<evidence type="ECO:0000256" key="2">
    <source>
        <dbReference type="SAM" id="Phobius"/>
    </source>
</evidence>
<evidence type="ECO:0000256" key="1">
    <source>
        <dbReference type="SAM" id="MobiDB-lite"/>
    </source>
</evidence>
<organism evidence="4 5">
    <name type="scientific">Curtobacterium subtropicum</name>
    <dbReference type="NCBI Taxonomy" id="3055138"/>
    <lineage>
        <taxon>Bacteria</taxon>
        <taxon>Bacillati</taxon>
        <taxon>Actinomycetota</taxon>
        <taxon>Actinomycetes</taxon>
        <taxon>Micrococcales</taxon>
        <taxon>Microbacteriaceae</taxon>
        <taxon>Curtobacterium</taxon>
    </lineage>
</organism>
<keyword evidence="5" id="KW-1185">Reference proteome</keyword>
<name>A0ABT7TK35_9MICO</name>
<dbReference type="PIRSF" id="PIRSF002741">
    <property type="entry name" value="MppA"/>
    <property type="match status" value="1"/>
</dbReference>
<sequence>MTLPPQRTRGHRDPRPDGRRTPPAPRTPARRRGRIAAAIAGLAVVALVATGCSIQVRSEPDPSIGKDTMLINADRGNPLFDRNFNPYISNARTASKWMYEPLIEINPLDGKGTPWLASSWSQPDPKTIDMTIRKGVEWSDGTEFTPEDVLFTFDLLKKFPAMDIKGAWQHINRIEQDGDHVVFHLKGDDVPSLNIIGATYILPEHHYGKIKDPTTWRDPDPVGTGPFVLGNYSDQQYSMDKNPRYWQADKIAIEHLILPATNTQLDTVTRGYDWAYSFISDVKGTWGAASPDNEWWFPAGGVIGLIPNLTKAPYSDVNVRKGISYALNRDDIAETASEGNLSAAGQTGLILPNQEQYLDPSIPDRGMITQDTDRALAELAKSGYEQQGGKLVKDGKQLEIKLMTANGYSDWLRAAQQVQRDLGKIGIKVDIQAPQPAGYQQNINNGQFDMAMGGMGNGDVFQAYNSLLSSDFYQPVGKSTVNNFERYRNADTQQLLDAYKATTDRAEQQRILNQLQAIVYDDLPVIGMYYGGLWGLFNTGKFVGWPSAQDPYMAPQNYDSAPLLIFTKLRLRDSAAGKKILEEQKTQTKEAGK</sequence>
<accession>A0ABT7TK35</accession>
<dbReference type="Pfam" id="PF00496">
    <property type="entry name" value="SBP_bac_5"/>
    <property type="match status" value="1"/>
</dbReference>
<dbReference type="Gene3D" id="3.40.190.10">
    <property type="entry name" value="Periplasmic binding protein-like II"/>
    <property type="match status" value="1"/>
</dbReference>
<dbReference type="Proteomes" id="UP001235720">
    <property type="component" value="Unassembled WGS sequence"/>
</dbReference>
<dbReference type="InterPro" id="IPR039424">
    <property type="entry name" value="SBP_5"/>
</dbReference>
<dbReference type="RefSeq" id="WP_289471469.1">
    <property type="nucleotide sequence ID" value="NZ_JAUCMM010000017.1"/>
</dbReference>
<dbReference type="PANTHER" id="PTHR30290">
    <property type="entry name" value="PERIPLASMIC BINDING COMPONENT OF ABC TRANSPORTER"/>
    <property type="match status" value="1"/>
</dbReference>
<dbReference type="InterPro" id="IPR030678">
    <property type="entry name" value="Peptide/Ni-bd"/>
</dbReference>